<accession>B4H7I6</accession>
<evidence type="ECO:0000256" key="1">
    <source>
        <dbReference type="ARBA" id="ARBA00004141"/>
    </source>
</evidence>
<dbReference type="CDD" id="cd00637">
    <property type="entry name" value="7tm_classA_rhodopsin-like"/>
    <property type="match status" value="1"/>
</dbReference>
<dbReference type="GO" id="GO:0005886">
    <property type="term" value="C:plasma membrane"/>
    <property type="evidence" value="ECO:0007669"/>
    <property type="project" value="TreeGrafter"/>
</dbReference>
<name>B4H7I6_DROPE</name>
<feature type="transmembrane region" description="Helical" evidence="10">
    <location>
        <begin position="72"/>
        <end position="99"/>
    </location>
</feature>
<evidence type="ECO:0000256" key="10">
    <source>
        <dbReference type="SAM" id="Phobius"/>
    </source>
</evidence>
<dbReference type="Proteomes" id="UP000008744">
    <property type="component" value="Unassembled WGS sequence"/>
</dbReference>
<evidence type="ECO:0000313" key="13">
    <source>
        <dbReference type="Proteomes" id="UP000008744"/>
    </source>
</evidence>
<feature type="domain" description="G-protein coupled receptors family 1 profile" evidence="11">
    <location>
        <begin position="90"/>
        <end position="264"/>
    </location>
</feature>
<dbReference type="EMBL" id="CH479218">
    <property type="protein sequence ID" value="EDW33797.1"/>
    <property type="molecule type" value="Genomic_DNA"/>
</dbReference>
<dbReference type="InterPro" id="IPR000276">
    <property type="entry name" value="GPCR_Rhodpsn"/>
</dbReference>
<comment type="similarity">
    <text evidence="2">Belongs to the G-protein coupled receptor 1 family.</text>
</comment>
<organism evidence="13">
    <name type="scientific">Drosophila persimilis</name>
    <name type="common">Fruit fly</name>
    <dbReference type="NCBI Taxonomy" id="7234"/>
    <lineage>
        <taxon>Eukaryota</taxon>
        <taxon>Metazoa</taxon>
        <taxon>Ecdysozoa</taxon>
        <taxon>Arthropoda</taxon>
        <taxon>Hexapoda</taxon>
        <taxon>Insecta</taxon>
        <taxon>Pterygota</taxon>
        <taxon>Neoptera</taxon>
        <taxon>Endopterygota</taxon>
        <taxon>Diptera</taxon>
        <taxon>Brachycera</taxon>
        <taxon>Muscomorpha</taxon>
        <taxon>Ephydroidea</taxon>
        <taxon>Drosophilidae</taxon>
        <taxon>Drosophila</taxon>
        <taxon>Sophophora</taxon>
    </lineage>
</organism>
<keyword evidence="7" id="KW-0675">Receptor</keyword>
<keyword evidence="3 10" id="KW-0812">Transmembrane</keyword>
<feature type="region of interest" description="Disordered" evidence="9">
    <location>
        <begin position="286"/>
        <end position="369"/>
    </location>
</feature>
<dbReference type="PROSITE" id="PS50262">
    <property type="entry name" value="G_PROTEIN_RECEP_F1_2"/>
    <property type="match status" value="1"/>
</dbReference>
<evidence type="ECO:0000313" key="12">
    <source>
        <dbReference type="EMBL" id="EDW33797.1"/>
    </source>
</evidence>
<feature type="transmembrane region" description="Helical" evidence="10">
    <location>
        <begin position="140"/>
        <end position="162"/>
    </location>
</feature>
<dbReference type="OrthoDB" id="5975336at2759"/>
<reference evidence="12 13" key="1">
    <citation type="journal article" date="2007" name="Nature">
        <title>Evolution of genes and genomes on the Drosophila phylogeny.</title>
        <authorList>
            <consortium name="Drosophila 12 Genomes Consortium"/>
            <person name="Clark A.G."/>
            <person name="Eisen M.B."/>
            <person name="Smith D.R."/>
            <person name="Bergman C.M."/>
            <person name="Oliver B."/>
            <person name="Markow T.A."/>
            <person name="Kaufman T.C."/>
            <person name="Kellis M."/>
            <person name="Gelbart W."/>
            <person name="Iyer V.N."/>
            <person name="Pollard D.A."/>
            <person name="Sackton T.B."/>
            <person name="Larracuente A.M."/>
            <person name="Singh N.D."/>
            <person name="Abad J.P."/>
            <person name="Abt D.N."/>
            <person name="Adryan B."/>
            <person name="Aguade M."/>
            <person name="Akashi H."/>
            <person name="Anderson W.W."/>
            <person name="Aquadro C.F."/>
            <person name="Ardell D.H."/>
            <person name="Arguello R."/>
            <person name="Artieri C.G."/>
            <person name="Barbash D.A."/>
            <person name="Barker D."/>
            <person name="Barsanti P."/>
            <person name="Batterham P."/>
            <person name="Batzoglou S."/>
            <person name="Begun D."/>
            <person name="Bhutkar A."/>
            <person name="Blanco E."/>
            <person name="Bosak S.A."/>
            <person name="Bradley R.K."/>
            <person name="Brand A.D."/>
            <person name="Brent M.R."/>
            <person name="Brooks A.N."/>
            <person name="Brown R.H."/>
            <person name="Butlin R.K."/>
            <person name="Caggese C."/>
            <person name="Calvi B.R."/>
            <person name="Bernardo de Carvalho A."/>
            <person name="Caspi A."/>
            <person name="Castrezana S."/>
            <person name="Celniker S.E."/>
            <person name="Chang J.L."/>
            <person name="Chapple C."/>
            <person name="Chatterji S."/>
            <person name="Chinwalla A."/>
            <person name="Civetta A."/>
            <person name="Clifton S.W."/>
            <person name="Comeron J.M."/>
            <person name="Costello J.C."/>
            <person name="Coyne J.A."/>
            <person name="Daub J."/>
            <person name="David R.G."/>
            <person name="Delcher A.L."/>
            <person name="Delehaunty K."/>
            <person name="Do C.B."/>
            <person name="Ebling H."/>
            <person name="Edwards K."/>
            <person name="Eickbush T."/>
            <person name="Evans J.D."/>
            <person name="Filipski A."/>
            <person name="Findeiss S."/>
            <person name="Freyhult E."/>
            <person name="Fulton L."/>
            <person name="Fulton R."/>
            <person name="Garcia A.C."/>
            <person name="Gardiner A."/>
            <person name="Garfield D.A."/>
            <person name="Garvin B.E."/>
            <person name="Gibson G."/>
            <person name="Gilbert D."/>
            <person name="Gnerre S."/>
            <person name="Godfrey J."/>
            <person name="Good R."/>
            <person name="Gotea V."/>
            <person name="Gravely B."/>
            <person name="Greenberg A.J."/>
            <person name="Griffiths-Jones S."/>
            <person name="Gross S."/>
            <person name="Guigo R."/>
            <person name="Gustafson E.A."/>
            <person name="Haerty W."/>
            <person name="Hahn M.W."/>
            <person name="Halligan D.L."/>
            <person name="Halpern A.L."/>
            <person name="Halter G.M."/>
            <person name="Han M.V."/>
            <person name="Heger A."/>
            <person name="Hillier L."/>
            <person name="Hinrichs A.S."/>
            <person name="Holmes I."/>
            <person name="Hoskins R.A."/>
            <person name="Hubisz M.J."/>
            <person name="Hultmark D."/>
            <person name="Huntley M.A."/>
            <person name="Jaffe D.B."/>
            <person name="Jagadeeshan S."/>
            <person name="Jeck W.R."/>
            <person name="Johnson J."/>
            <person name="Jones C.D."/>
            <person name="Jordan W.C."/>
            <person name="Karpen G.H."/>
            <person name="Kataoka E."/>
            <person name="Keightley P.D."/>
            <person name="Kheradpour P."/>
            <person name="Kirkness E.F."/>
            <person name="Koerich L.B."/>
            <person name="Kristiansen K."/>
            <person name="Kudrna D."/>
            <person name="Kulathinal R.J."/>
            <person name="Kumar S."/>
            <person name="Kwok R."/>
            <person name="Lander E."/>
            <person name="Langley C.H."/>
            <person name="Lapoint R."/>
            <person name="Lazzaro B.P."/>
            <person name="Lee S.J."/>
            <person name="Levesque L."/>
            <person name="Li R."/>
            <person name="Lin C.F."/>
            <person name="Lin M.F."/>
            <person name="Lindblad-Toh K."/>
            <person name="Llopart A."/>
            <person name="Long M."/>
            <person name="Low L."/>
            <person name="Lozovsky E."/>
            <person name="Lu J."/>
            <person name="Luo M."/>
            <person name="Machado C.A."/>
            <person name="Makalowski W."/>
            <person name="Marzo M."/>
            <person name="Matsuda M."/>
            <person name="Matzkin L."/>
            <person name="McAllister B."/>
            <person name="McBride C.S."/>
            <person name="McKernan B."/>
            <person name="McKernan K."/>
            <person name="Mendez-Lago M."/>
            <person name="Minx P."/>
            <person name="Mollenhauer M.U."/>
            <person name="Montooth K."/>
            <person name="Mount S.M."/>
            <person name="Mu X."/>
            <person name="Myers E."/>
            <person name="Negre B."/>
            <person name="Newfeld S."/>
            <person name="Nielsen R."/>
            <person name="Noor M.A."/>
            <person name="O'Grady P."/>
            <person name="Pachter L."/>
            <person name="Papaceit M."/>
            <person name="Parisi M.J."/>
            <person name="Parisi M."/>
            <person name="Parts L."/>
            <person name="Pedersen J.S."/>
            <person name="Pesole G."/>
            <person name="Phillippy A.M."/>
            <person name="Ponting C.P."/>
            <person name="Pop M."/>
            <person name="Porcelli D."/>
            <person name="Powell J.R."/>
            <person name="Prohaska S."/>
            <person name="Pruitt K."/>
            <person name="Puig M."/>
            <person name="Quesneville H."/>
            <person name="Ram K.R."/>
            <person name="Rand D."/>
            <person name="Rasmussen M.D."/>
            <person name="Reed L.K."/>
            <person name="Reenan R."/>
            <person name="Reily A."/>
            <person name="Remington K.A."/>
            <person name="Rieger T.T."/>
            <person name="Ritchie M.G."/>
            <person name="Robin C."/>
            <person name="Rogers Y.H."/>
            <person name="Rohde C."/>
            <person name="Rozas J."/>
            <person name="Rubenfield M.J."/>
            <person name="Ruiz A."/>
            <person name="Russo S."/>
            <person name="Salzberg S.L."/>
            <person name="Sanchez-Gracia A."/>
            <person name="Saranga D.J."/>
            <person name="Sato H."/>
            <person name="Schaeffer S.W."/>
            <person name="Schatz M.C."/>
            <person name="Schlenke T."/>
            <person name="Schwartz R."/>
            <person name="Segarra C."/>
            <person name="Singh R.S."/>
            <person name="Sirot L."/>
            <person name="Sirota M."/>
            <person name="Sisneros N.B."/>
            <person name="Smith C.D."/>
            <person name="Smith T.F."/>
            <person name="Spieth J."/>
            <person name="Stage D.E."/>
            <person name="Stark A."/>
            <person name="Stephan W."/>
            <person name="Strausberg R.L."/>
            <person name="Strempel S."/>
            <person name="Sturgill D."/>
            <person name="Sutton G."/>
            <person name="Sutton G.G."/>
            <person name="Tao W."/>
            <person name="Teichmann S."/>
            <person name="Tobari Y.N."/>
            <person name="Tomimura Y."/>
            <person name="Tsolas J.M."/>
            <person name="Valente V.L."/>
            <person name="Venter E."/>
            <person name="Venter J.C."/>
            <person name="Vicario S."/>
            <person name="Vieira F.G."/>
            <person name="Vilella A.J."/>
            <person name="Villasante A."/>
            <person name="Walenz B."/>
            <person name="Wang J."/>
            <person name="Wasserman M."/>
            <person name="Watts T."/>
            <person name="Wilson D."/>
            <person name="Wilson R.K."/>
            <person name="Wing R.A."/>
            <person name="Wolfner M.F."/>
            <person name="Wong A."/>
            <person name="Wong G.K."/>
            <person name="Wu C.I."/>
            <person name="Wu G."/>
            <person name="Yamamoto D."/>
            <person name="Yang H.P."/>
            <person name="Yang S.P."/>
            <person name="Yorke J.A."/>
            <person name="Yoshida K."/>
            <person name="Zdobnov E."/>
            <person name="Zhang P."/>
            <person name="Zhang Y."/>
            <person name="Zimin A.V."/>
            <person name="Baldwin J."/>
            <person name="Abdouelleil A."/>
            <person name="Abdulkadir J."/>
            <person name="Abebe A."/>
            <person name="Abera B."/>
            <person name="Abreu J."/>
            <person name="Acer S.C."/>
            <person name="Aftuck L."/>
            <person name="Alexander A."/>
            <person name="An P."/>
            <person name="Anderson E."/>
            <person name="Anderson S."/>
            <person name="Arachi H."/>
            <person name="Azer M."/>
            <person name="Bachantsang P."/>
            <person name="Barry A."/>
            <person name="Bayul T."/>
            <person name="Berlin A."/>
            <person name="Bessette D."/>
            <person name="Bloom T."/>
            <person name="Blye J."/>
            <person name="Boguslavskiy L."/>
            <person name="Bonnet C."/>
            <person name="Boukhgalter B."/>
            <person name="Bourzgui I."/>
            <person name="Brown A."/>
            <person name="Cahill P."/>
            <person name="Channer S."/>
            <person name="Cheshatsang Y."/>
            <person name="Chuda L."/>
            <person name="Citroen M."/>
            <person name="Collymore A."/>
            <person name="Cooke P."/>
            <person name="Costello M."/>
            <person name="D'Aco K."/>
            <person name="Daza R."/>
            <person name="De Haan G."/>
            <person name="DeGray S."/>
            <person name="DeMaso C."/>
            <person name="Dhargay N."/>
            <person name="Dooley K."/>
            <person name="Dooley E."/>
            <person name="Doricent M."/>
            <person name="Dorje P."/>
            <person name="Dorjee K."/>
            <person name="Dupes A."/>
            <person name="Elong R."/>
            <person name="Falk J."/>
            <person name="Farina A."/>
            <person name="Faro S."/>
            <person name="Ferguson D."/>
            <person name="Fisher S."/>
            <person name="Foley C.D."/>
            <person name="Franke A."/>
            <person name="Friedrich D."/>
            <person name="Gadbois L."/>
            <person name="Gearin G."/>
            <person name="Gearin C.R."/>
            <person name="Giannoukos G."/>
            <person name="Goode T."/>
            <person name="Graham J."/>
            <person name="Grandbois E."/>
            <person name="Grewal S."/>
            <person name="Gyaltsen K."/>
            <person name="Hafez N."/>
            <person name="Hagos B."/>
            <person name="Hall J."/>
            <person name="Henson C."/>
            <person name="Hollinger A."/>
            <person name="Honan T."/>
            <person name="Huard M.D."/>
            <person name="Hughes L."/>
            <person name="Hurhula B."/>
            <person name="Husby M.E."/>
            <person name="Kamat A."/>
            <person name="Kanga B."/>
            <person name="Kashin S."/>
            <person name="Khazanovich D."/>
            <person name="Kisner P."/>
            <person name="Lance K."/>
            <person name="Lara M."/>
            <person name="Lee W."/>
            <person name="Lennon N."/>
            <person name="Letendre F."/>
            <person name="LeVine R."/>
            <person name="Lipovsky A."/>
            <person name="Liu X."/>
            <person name="Liu J."/>
            <person name="Liu S."/>
            <person name="Lokyitsang T."/>
            <person name="Lokyitsang Y."/>
            <person name="Lubonja R."/>
            <person name="Lui A."/>
            <person name="MacDonald P."/>
            <person name="Magnisalis V."/>
            <person name="Maru K."/>
            <person name="Matthews C."/>
            <person name="McCusker W."/>
            <person name="McDonough S."/>
            <person name="Mehta T."/>
            <person name="Meldrim J."/>
            <person name="Meneus L."/>
            <person name="Mihai O."/>
            <person name="Mihalev A."/>
            <person name="Mihova T."/>
            <person name="Mittelman R."/>
            <person name="Mlenga V."/>
            <person name="Montmayeur A."/>
            <person name="Mulrain L."/>
            <person name="Navidi A."/>
            <person name="Naylor J."/>
            <person name="Negash T."/>
            <person name="Nguyen T."/>
            <person name="Nguyen N."/>
            <person name="Nicol R."/>
            <person name="Norbu C."/>
            <person name="Norbu N."/>
            <person name="Novod N."/>
            <person name="O'Neill B."/>
            <person name="Osman S."/>
            <person name="Markiewicz E."/>
            <person name="Oyono O.L."/>
            <person name="Patti C."/>
            <person name="Phunkhang P."/>
            <person name="Pierre F."/>
            <person name="Priest M."/>
            <person name="Raghuraman S."/>
            <person name="Rege F."/>
            <person name="Reyes R."/>
            <person name="Rise C."/>
            <person name="Rogov P."/>
            <person name="Ross K."/>
            <person name="Ryan E."/>
            <person name="Settipalli S."/>
            <person name="Shea T."/>
            <person name="Sherpa N."/>
            <person name="Shi L."/>
            <person name="Shih D."/>
            <person name="Sparrow T."/>
            <person name="Spaulding J."/>
            <person name="Stalker J."/>
            <person name="Stange-Thomann N."/>
            <person name="Stavropoulos S."/>
            <person name="Stone C."/>
            <person name="Strader C."/>
            <person name="Tesfaye S."/>
            <person name="Thomson T."/>
            <person name="Thoulutsang Y."/>
            <person name="Thoulutsang D."/>
            <person name="Topham K."/>
            <person name="Topping I."/>
            <person name="Tsamla T."/>
            <person name="Vassiliev H."/>
            <person name="Vo A."/>
            <person name="Wangchuk T."/>
            <person name="Wangdi T."/>
            <person name="Weiand M."/>
            <person name="Wilkinson J."/>
            <person name="Wilson A."/>
            <person name="Yadav S."/>
            <person name="Young G."/>
            <person name="Yu Q."/>
            <person name="Zembek L."/>
            <person name="Zhong D."/>
            <person name="Zimmer A."/>
            <person name="Zwirko Z."/>
            <person name="Jaffe D.B."/>
            <person name="Alvarez P."/>
            <person name="Brockman W."/>
            <person name="Butler J."/>
            <person name="Chin C."/>
            <person name="Gnerre S."/>
            <person name="Grabherr M."/>
            <person name="Kleber M."/>
            <person name="Mauceli E."/>
            <person name="MacCallum I."/>
        </authorList>
    </citation>
    <scope>NUCLEOTIDE SEQUENCE [LARGE SCALE GENOMIC DNA]</scope>
    <source>
        <strain evidence="13">MSH-3 / Tucson 14011-0111.49</strain>
    </source>
</reference>
<keyword evidence="6 10" id="KW-0472">Membrane</keyword>
<sequence>MSPTDLHPGGGAADDYHLAASTSGGGDGGGGGEKLKDMPEKYVMAIVNFLDWHVNATADMERLNLKASIKSVYWLFLIQYAALALLGVILNIAIIVYIMYHRLYKDVTHSFLINLALCHFVQCALVLPVSLMVMLIQNWIFGQFLCFFLPMLQDIPLHVAMISHILIAWDRMRWLNDPLKGRLPGFVCCCATWLTGMVIALPYPIYTFYVELGDYMPQLAGIGLCVVNLMDDMQEYTRGLFLLMYCGPAILLSYLYIRTSQELRPPEGPFAVMMYEHRADLRMRQRDEQERLKGLLPASPRRGRRRASGAAMWDAEPGGGSRGGLHREGRNPPTPPPSRDTRDSLSRSSSTLTKVRHERSAGLGHGSSR</sequence>
<keyword evidence="8" id="KW-0807">Transducer</keyword>
<dbReference type="PRINTS" id="PR00237">
    <property type="entry name" value="GPCRRHODOPSN"/>
</dbReference>
<gene>
    <name evidence="12" type="primary">Dper\GL27033</name>
    <name evidence="12" type="ORF">Dper_GL27033</name>
</gene>
<proteinExistence type="inferred from homology"/>
<dbReference type="eggNOG" id="ENOG502RTBY">
    <property type="taxonomic scope" value="Eukaryota"/>
</dbReference>
<feature type="transmembrane region" description="Helical" evidence="10">
    <location>
        <begin position="183"/>
        <end position="206"/>
    </location>
</feature>
<keyword evidence="13" id="KW-1185">Reference proteome</keyword>
<evidence type="ECO:0000256" key="2">
    <source>
        <dbReference type="ARBA" id="ARBA00010663"/>
    </source>
</evidence>
<keyword evidence="4 10" id="KW-1133">Transmembrane helix</keyword>
<comment type="subcellular location">
    <subcellularLocation>
        <location evidence="1">Membrane</location>
        <topology evidence="1">Multi-pass membrane protein</topology>
    </subcellularLocation>
</comment>
<evidence type="ECO:0000256" key="3">
    <source>
        <dbReference type="ARBA" id="ARBA00022692"/>
    </source>
</evidence>
<evidence type="ECO:0000256" key="9">
    <source>
        <dbReference type="SAM" id="MobiDB-lite"/>
    </source>
</evidence>
<protein>
    <submittedName>
        <fullName evidence="12">GL27033</fullName>
    </submittedName>
</protein>
<dbReference type="PANTHER" id="PTHR24238">
    <property type="entry name" value="G-PROTEIN COUPLED RECEPTOR"/>
    <property type="match status" value="1"/>
</dbReference>
<evidence type="ECO:0000256" key="5">
    <source>
        <dbReference type="ARBA" id="ARBA00023040"/>
    </source>
</evidence>
<evidence type="ECO:0000256" key="7">
    <source>
        <dbReference type="ARBA" id="ARBA00023170"/>
    </source>
</evidence>
<feature type="transmembrane region" description="Helical" evidence="10">
    <location>
        <begin position="111"/>
        <end position="134"/>
    </location>
</feature>
<dbReference type="SMR" id="B4H7I6"/>
<dbReference type="GO" id="GO:0008188">
    <property type="term" value="F:neuropeptide receptor activity"/>
    <property type="evidence" value="ECO:0007669"/>
    <property type="project" value="TreeGrafter"/>
</dbReference>
<dbReference type="SUPFAM" id="SSF81321">
    <property type="entry name" value="Family A G protein-coupled receptor-like"/>
    <property type="match status" value="1"/>
</dbReference>
<evidence type="ECO:0000256" key="8">
    <source>
        <dbReference type="ARBA" id="ARBA00023224"/>
    </source>
</evidence>
<dbReference type="Pfam" id="PF00001">
    <property type="entry name" value="7tm_1"/>
    <property type="match status" value="1"/>
</dbReference>
<dbReference type="AlphaFoldDB" id="B4H7I6"/>
<dbReference type="HOGENOM" id="CLU_750669_0_0_1"/>
<evidence type="ECO:0000256" key="4">
    <source>
        <dbReference type="ARBA" id="ARBA00022989"/>
    </source>
</evidence>
<dbReference type="PANTHER" id="PTHR24238:SF69">
    <property type="entry name" value="G-PROTEIN COUPLED RECEPTOR 165"/>
    <property type="match status" value="1"/>
</dbReference>
<evidence type="ECO:0000256" key="6">
    <source>
        <dbReference type="ARBA" id="ARBA00023136"/>
    </source>
</evidence>
<dbReference type="Gene3D" id="1.20.1070.10">
    <property type="entry name" value="Rhodopsin 7-helix transmembrane proteins"/>
    <property type="match status" value="1"/>
</dbReference>
<dbReference type="InterPro" id="IPR017452">
    <property type="entry name" value="GPCR_Rhodpsn_7TM"/>
</dbReference>
<keyword evidence="5" id="KW-0297">G-protein coupled receptor</keyword>
<evidence type="ECO:0000259" key="11">
    <source>
        <dbReference type="PROSITE" id="PS50262"/>
    </source>
</evidence>
<dbReference type="PhylomeDB" id="B4H7I6"/>
<feature type="transmembrane region" description="Helical" evidence="10">
    <location>
        <begin position="239"/>
        <end position="257"/>
    </location>
</feature>